<reference evidence="1 2" key="1">
    <citation type="journal article" date="2018" name="Nat. Biotechnol.">
        <title>A standardized bacterial taxonomy based on genome phylogeny substantially revises the tree of life.</title>
        <authorList>
            <person name="Parks D.H."/>
            <person name="Chuvochina M."/>
            <person name="Waite D.W."/>
            <person name="Rinke C."/>
            <person name="Skarshewski A."/>
            <person name="Chaumeil P.A."/>
            <person name="Hugenholtz P."/>
        </authorList>
    </citation>
    <scope>NUCLEOTIDE SEQUENCE [LARGE SCALE GENOMIC DNA]</scope>
    <source>
        <strain evidence="1">UBA8844</strain>
    </source>
</reference>
<organism evidence="1 2">
    <name type="scientific">Gemmatimonas aurantiaca</name>
    <dbReference type="NCBI Taxonomy" id="173480"/>
    <lineage>
        <taxon>Bacteria</taxon>
        <taxon>Pseudomonadati</taxon>
        <taxon>Gemmatimonadota</taxon>
        <taxon>Gemmatimonadia</taxon>
        <taxon>Gemmatimonadales</taxon>
        <taxon>Gemmatimonadaceae</taxon>
        <taxon>Gemmatimonas</taxon>
    </lineage>
</organism>
<name>A0A3D4VC05_9BACT</name>
<dbReference type="AlphaFoldDB" id="A0A3D4VC05"/>
<comment type="caution">
    <text evidence="1">The sequence shown here is derived from an EMBL/GenBank/DDBJ whole genome shotgun (WGS) entry which is preliminary data.</text>
</comment>
<sequence length="64" mass="7306">MRYVLDLQDDGPVLHCQDAEQAAWLGSLWLTAKQTWERPFLDQVAMGIRNMIGQAPPQVPRDMP</sequence>
<accession>A0A3D4VC05</accession>
<evidence type="ECO:0000313" key="2">
    <source>
        <dbReference type="Proteomes" id="UP000264071"/>
    </source>
</evidence>
<protein>
    <submittedName>
        <fullName evidence="1">Uncharacterized protein</fullName>
    </submittedName>
</protein>
<proteinExistence type="predicted"/>
<dbReference type="EMBL" id="DPIY01000010">
    <property type="protein sequence ID" value="HCT58262.1"/>
    <property type="molecule type" value="Genomic_DNA"/>
</dbReference>
<evidence type="ECO:0000313" key="1">
    <source>
        <dbReference type="EMBL" id="HCT58262.1"/>
    </source>
</evidence>
<dbReference type="Proteomes" id="UP000264071">
    <property type="component" value="Unassembled WGS sequence"/>
</dbReference>
<gene>
    <name evidence="1" type="ORF">DGD08_13750</name>
</gene>